<keyword evidence="4" id="KW-1185">Reference proteome</keyword>
<dbReference type="Pfam" id="PF00583">
    <property type="entry name" value="Acetyltransf_1"/>
    <property type="match status" value="1"/>
</dbReference>
<evidence type="ECO:0000256" key="1">
    <source>
        <dbReference type="SAM" id="MobiDB-lite"/>
    </source>
</evidence>
<proteinExistence type="predicted"/>
<sequence>MDPLTTTPTSASSSSSSSSNTTLLPALPPSLIPATWHTTVRRVPLSTVPAAALSLAHAFATDPYARYLVDHDHTPESESLWSLHLALTTSFVAAHCLSGLATTIGPASDCVALWLPPGSSLSSPLTLLRSGLWTARFRLSGEGRRRYFDEIGPLLRATKKEVLGGREGEAWYLVYLGTRPESRGRGYAGRLVGEVVRLADRAGQPIYLESSSRANDAYYAQFGFEIKKEIFLTRGREPVRLAVMVREPGAGEGRRGVGDEKEGAE</sequence>
<dbReference type="PANTHER" id="PTHR42791">
    <property type="entry name" value="GNAT FAMILY ACETYLTRANSFERASE"/>
    <property type="match status" value="1"/>
</dbReference>
<evidence type="ECO:0000259" key="2">
    <source>
        <dbReference type="PROSITE" id="PS51186"/>
    </source>
</evidence>
<dbReference type="InterPro" id="IPR016181">
    <property type="entry name" value="Acyl_CoA_acyltransferase"/>
</dbReference>
<dbReference type="Proteomes" id="UP001172155">
    <property type="component" value="Unassembled WGS sequence"/>
</dbReference>
<dbReference type="AlphaFoldDB" id="A0AA40F4R0"/>
<dbReference type="PROSITE" id="PS51186">
    <property type="entry name" value="GNAT"/>
    <property type="match status" value="1"/>
</dbReference>
<gene>
    <name evidence="3" type="ORF">B0T18DRAFT_425849</name>
</gene>
<dbReference type="GO" id="GO:0016747">
    <property type="term" value="F:acyltransferase activity, transferring groups other than amino-acyl groups"/>
    <property type="evidence" value="ECO:0007669"/>
    <property type="project" value="InterPro"/>
</dbReference>
<accession>A0AA40F4R0</accession>
<feature type="region of interest" description="Disordered" evidence="1">
    <location>
        <begin position="1"/>
        <end position="22"/>
    </location>
</feature>
<feature type="domain" description="N-acetyltransferase" evidence="2">
    <location>
        <begin position="111"/>
        <end position="246"/>
    </location>
</feature>
<reference evidence="3" key="1">
    <citation type="submission" date="2023-06" db="EMBL/GenBank/DDBJ databases">
        <title>Genome-scale phylogeny and comparative genomics of the fungal order Sordariales.</title>
        <authorList>
            <consortium name="Lawrence Berkeley National Laboratory"/>
            <person name="Hensen N."/>
            <person name="Bonometti L."/>
            <person name="Westerberg I."/>
            <person name="Brannstrom I.O."/>
            <person name="Guillou S."/>
            <person name="Cros-Aarteil S."/>
            <person name="Calhoun S."/>
            <person name="Haridas S."/>
            <person name="Kuo A."/>
            <person name="Mondo S."/>
            <person name="Pangilinan J."/>
            <person name="Riley R."/>
            <person name="LaButti K."/>
            <person name="Andreopoulos B."/>
            <person name="Lipzen A."/>
            <person name="Chen C."/>
            <person name="Yanf M."/>
            <person name="Daum C."/>
            <person name="Ng V."/>
            <person name="Clum A."/>
            <person name="Steindorff A."/>
            <person name="Ohm R."/>
            <person name="Martin F."/>
            <person name="Silar P."/>
            <person name="Natvig D."/>
            <person name="Lalanne C."/>
            <person name="Gautier V."/>
            <person name="Ament-velasquez S.L."/>
            <person name="Kruys A."/>
            <person name="Hutchinson M.I."/>
            <person name="Powell A.J."/>
            <person name="Barry K."/>
            <person name="Miller A.N."/>
            <person name="Grigoriev I.V."/>
            <person name="Debuchy R."/>
            <person name="Gladieux P."/>
            <person name="Thoren M.H."/>
            <person name="Johannesson H."/>
        </authorList>
    </citation>
    <scope>NUCLEOTIDE SEQUENCE</scope>
    <source>
        <strain evidence="3">SMH3187-1</strain>
    </source>
</reference>
<dbReference type="EMBL" id="JAUKUD010000002">
    <property type="protein sequence ID" value="KAK0751167.1"/>
    <property type="molecule type" value="Genomic_DNA"/>
</dbReference>
<dbReference type="PANTHER" id="PTHR42791:SF1">
    <property type="entry name" value="N-ACETYLTRANSFERASE DOMAIN-CONTAINING PROTEIN"/>
    <property type="match status" value="1"/>
</dbReference>
<dbReference type="InterPro" id="IPR052523">
    <property type="entry name" value="Trichothecene_AcTrans"/>
</dbReference>
<dbReference type="InterPro" id="IPR000182">
    <property type="entry name" value="GNAT_dom"/>
</dbReference>
<comment type="caution">
    <text evidence="3">The sequence shown here is derived from an EMBL/GenBank/DDBJ whole genome shotgun (WGS) entry which is preliminary data.</text>
</comment>
<organism evidence="3 4">
    <name type="scientific">Schizothecium vesticola</name>
    <dbReference type="NCBI Taxonomy" id="314040"/>
    <lineage>
        <taxon>Eukaryota</taxon>
        <taxon>Fungi</taxon>
        <taxon>Dikarya</taxon>
        <taxon>Ascomycota</taxon>
        <taxon>Pezizomycotina</taxon>
        <taxon>Sordariomycetes</taxon>
        <taxon>Sordariomycetidae</taxon>
        <taxon>Sordariales</taxon>
        <taxon>Schizotheciaceae</taxon>
        <taxon>Schizothecium</taxon>
    </lineage>
</organism>
<evidence type="ECO:0000313" key="4">
    <source>
        <dbReference type="Proteomes" id="UP001172155"/>
    </source>
</evidence>
<evidence type="ECO:0000313" key="3">
    <source>
        <dbReference type="EMBL" id="KAK0751167.1"/>
    </source>
</evidence>
<dbReference type="SUPFAM" id="SSF55729">
    <property type="entry name" value="Acyl-CoA N-acyltransferases (Nat)"/>
    <property type="match status" value="1"/>
</dbReference>
<dbReference type="CDD" id="cd04301">
    <property type="entry name" value="NAT_SF"/>
    <property type="match status" value="1"/>
</dbReference>
<dbReference type="Gene3D" id="3.40.630.30">
    <property type="match status" value="1"/>
</dbReference>
<protein>
    <recommendedName>
        <fullName evidence="2">N-acetyltransferase domain-containing protein</fullName>
    </recommendedName>
</protein>
<name>A0AA40F4R0_9PEZI</name>